<dbReference type="GeneID" id="36841473"/>
<gene>
    <name evidence="4" type="ORF">pmac_cds_330</name>
</gene>
<feature type="region of interest" description="Disordered" evidence="2">
    <location>
        <begin position="681"/>
        <end position="811"/>
    </location>
</feature>
<dbReference type="GO" id="GO:0016887">
    <property type="term" value="F:ATP hydrolysis activity"/>
    <property type="evidence" value="ECO:0007669"/>
    <property type="project" value="InterPro"/>
</dbReference>
<accession>A0A2U7UEY0</accession>
<feature type="region of interest" description="Disordered" evidence="2">
    <location>
        <begin position="52"/>
        <end position="93"/>
    </location>
</feature>
<keyword evidence="4" id="KW-0378">Hydrolase</keyword>
<dbReference type="GO" id="GO:0005524">
    <property type="term" value="F:ATP binding"/>
    <property type="evidence" value="ECO:0007669"/>
    <property type="project" value="InterPro"/>
</dbReference>
<dbReference type="Proteomes" id="UP000249758">
    <property type="component" value="Segment"/>
</dbReference>
<dbReference type="SMART" id="SM00382">
    <property type="entry name" value="AAA"/>
    <property type="match status" value="1"/>
</dbReference>
<feature type="compositionally biased region" description="Basic residues" evidence="2">
    <location>
        <begin position="789"/>
        <end position="811"/>
    </location>
</feature>
<evidence type="ECO:0000256" key="2">
    <source>
        <dbReference type="SAM" id="MobiDB-lite"/>
    </source>
</evidence>
<dbReference type="GO" id="GO:0006260">
    <property type="term" value="P:DNA replication"/>
    <property type="evidence" value="ECO:0007669"/>
    <property type="project" value="UniProtKB-KW"/>
</dbReference>
<keyword evidence="1" id="KW-0235">DNA replication</keyword>
<dbReference type="InterPro" id="IPR003959">
    <property type="entry name" value="ATPase_AAA_core"/>
</dbReference>
<dbReference type="InterPro" id="IPR027417">
    <property type="entry name" value="P-loop_NTPase"/>
</dbReference>
<dbReference type="KEGG" id="vg:36841473"/>
<organism evidence="4">
    <name type="scientific">Pandoravirus macleodensis</name>
    <dbReference type="NCBI Taxonomy" id="2107707"/>
    <lineage>
        <taxon>Viruses</taxon>
        <taxon>Pandoravirus</taxon>
    </lineage>
</organism>
<dbReference type="GO" id="GO:0003677">
    <property type="term" value="F:DNA binding"/>
    <property type="evidence" value="ECO:0007669"/>
    <property type="project" value="TreeGrafter"/>
</dbReference>
<keyword evidence="4" id="KW-0547">Nucleotide-binding</keyword>
<evidence type="ECO:0000256" key="1">
    <source>
        <dbReference type="ARBA" id="ARBA00022705"/>
    </source>
</evidence>
<feature type="compositionally biased region" description="Polar residues" evidence="2">
    <location>
        <begin position="82"/>
        <end position="93"/>
    </location>
</feature>
<dbReference type="Pfam" id="PF00004">
    <property type="entry name" value="AAA"/>
    <property type="match status" value="1"/>
</dbReference>
<dbReference type="GO" id="GO:0004386">
    <property type="term" value="F:helicase activity"/>
    <property type="evidence" value="ECO:0007669"/>
    <property type="project" value="UniProtKB-KW"/>
</dbReference>
<feature type="compositionally biased region" description="Low complexity" evidence="2">
    <location>
        <begin position="736"/>
        <end position="754"/>
    </location>
</feature>
<reference evidence="4" key="1">
    <citation type="journal article" date="2018" name="Nat. Commun.">
        <title>Diversity and evolution of the emerging Pandoraviridae family.</title>
        <authorList>
            <person name="Legendre M."/>
            <person name="Fabre E."/>
            <person name="Poirot O."/>
            <person name="Jeudy S."/>
            <person name="Lartigue A."/>
            <person name="Alempic J.M."/>
            <person name="Beucher L."/>
            <person name="Philippe N."/>
            <person name="Bertaux L."/>
            <person name="Christo-Foroux E."/>
            <person name="Labadie K."/>
            <person name="Coute Y."/>
            <person name="Abergel C."/>
            <person name="Claverie J.M."/>
        </authorList>
    </citation>
    <scope>NUCLEOTIDE SEQUENCE [LARGE SCALE GENOMIC DNA]</scope>
    <source>
        <strain evidence="4">Macleodensis</strain>
    </source>
</reference>
<name>A0A2U7UEY0_9VIRU</name>
<feature type="domain" description="AAA+ ATPase" evidence="3">
    <location>
        <begin position="180"/>
        <end position="324"/>
    </location>
</feature>
<proteinExistence type="predicted"/>
<dbReference type="PANTHER" id="PTHR23389:SF6">
    <property type="entry name" value="REPLICATION FACTOR C SUBUNIT 1"/>
    <property type="match status" value="1"/>
</dbReference>
<keyword evidence="4" id="KW-0347">Helicase</keyword>
<dbReference type="Gene3D" id="3.40.50.300">
    <property type="entry name" value="P-loop containing nucleotide triphosphate hydrolases"/>
    <property type="match status" value="1"/>
</dbReference>
<dbReference type="SUPFAM" id="SSF52540">
    <property type="entry name" value="P-loop containing nucleoside triphosphate hydrolases"/>
    <property type="match status" value="1"/>
</dbReference>
<evidence type="ECO:0000313" key="4">
    <source>
        <dbReference type="EMBL" id="AVK77018.1"/>
    </source>
</evidence>
<evidence type="ECO:0000259" key="3">
    <source>
        <dbReference type="SMART" id="SM00382"/>
    </source>
</evidence>
<protein>
    <submittedName>
        <fullName evidence="4">Holliday junction DNA helicase ruvB N-terminus incomplete domain containing protein</fullName>
    </submittedName>
</protein>
<dbReference type="InterPro" id="IPR003593">
    <property type="entry name" value="AAA+_ATPase"/>
</dbReference>
<dbReference type="RefSeq" id="YP_009481014.1">
    <property type="nucleotide sequence ID" value="NC_037665.1"/>
</dbReference>
<dbReference type="EMBL" id="MG011691">
    <property type="protein sequence ID" value="AVK77018.1"/>
    <property type="molecule type" value="Genomic_DNA"/>
</dbReference>
<keyword evidence="4" id="KW-0067">ATP-binding</keyword>
<dbReference type="PANTHER" id="PTHR23389">
    <property type="entry name" value="CHROMOSOME TRANSMISSION FIDELITY FACTOR 18"/>
    <property type="match status" value="1"/>
</dbReference>
<sequence length="811" mass="87113">MHKSDWSSPPSRRIPSNTQEWYALLHGPCASTAVQGPRRTVTFRKSFYNEEAEKEDAVSLSAPSCRSLTPPAPLPSEKKKASTSSPLLKTSTDPDGLVVRLAERREQNHRLDARVTPSTASTTTTTVSATRHRDRATERLALPLSQRTQPESPDVLLLERKRAMELFRWVKRRAGKVEGIERAAILMGPPGSGKTAAARVFLRAAGFQVVEFGPDSLSTESSLADQVRRVVQRKPLPGARPPAVLIDDFDGLCAIDRDAESATRHDCAADAIGTKRARLGNLVTVIAEAFASSPPIIVCSNDSGSAEVRLVREVCHETWFDAVPRTRLIYLAKTTAARQGCTLGDADAGRLADVASGDIRRLLNGLDLWLRANGRRVGPAEPSPVDMGSDTFPGNFGAVEALLAGRTSPGNRPIDCATATSIYRSDPLLRRAMVHHNYVRAVTDASGSLSDADALDRISAIADNFAAADAMDYGIGVSGSVGGDTDGAAPWRAGARAGGSVGWAHGANSATAVLWAWTTRTLVPRPEAMGKPEVAFCKPSSSDRAQYAEARDRIVCASAAMMPTMSIAGAREPLVLDFDLARAIFVEFATNARADHAYESWDEAQRKGVVDRMVWAGVTPDSLMRLLSWPCMRQRAQQGGMPPPPMASVAGRRTCRLFDDLKGRRQACAVMGDARAASLVMPSGPATTAMPVWPKTATSRRETAPESDAGHLALDQGSSRKRKRSPGQHREHPTRPFSSSSSLSLDSPAAPIPSFGRSRGAPIPRYQALSPSTLYRPPRVFSSTPSARRSAHAPRGGARRAAHGGRGRGRF</sequence>